<dbReference type="EMBL" id="CP071444">
    <property type="protein sequence ID" value="QSX09329.1"/>
    <property type="molecule type" value="Genomic_DNA"/>
</dbReference>
<dbReference type="KEGG" id="alka:J0B03_04500"/>
<proteinExistence type="predicted"/>
<accession>A0A974XGA5</accession>
<name>A0A974XGA5_9FIRM</name>
<dbReference type="RefSeq" id="WP_207300664.1">
    <property type="nucleotide sequence ID" value="NZ_CP071444.1"/>
</dbReference>
<reference evidence="1" key="1">
    <citation type="submission" date="2021-03" db="EMBL/GenBank/DDBJ databases">
        <title>Alkalibacter marinus sp. nov., isolated from tidal flat sediment.</title>
        <authorList>
            <person name="Namirimu T."/>
            <person name="Yang J.-A."/>
            <person name="Yang S.-H."/>
            <person name="Kim Y.-J."/>
            <person name="Kwon K.K."/>
        </authorList>
    </citation>
    <scope>NUCLEOTIDE SEQUENCE</scope>
    <source>
        <strain evidence="1">ES005</strain>
    </source>
</reference>
<dbReference type="Proteomes" id="UP000663499">
    <property type="component" value="Chromosome"/>
</dbReference>
<organism evidence="1 2">
    <name type="scientific">Alkalibacter rhizosphaerae</name>
    <dbReference type="NCBI Taxonomy" id="2815577"/>
    <lineage>
        <taxon>Bacteria</taxon>
        <taxon>Bacillati</taxon>
        <taxon>Bacillota</taxon>
        <taxon>Clostridia</taxon>
        <taxon>Eubacteriales</taxon>
        <taxon>Eubacteriaceae</taxon>
        <taxon>Alkalibacter</taxon>
    </lineage>
</organism>
<dbReference type="AlphaFoldDB" id="A0A974XGA5"/>
<keyword evidence="2" id="KW-1185">Reference proteome</keyword>
<sequence length="212" mass="24370">MSLFLGHVHYWLYDKIKWFEALERDMHQYATDHGFPSKSWKEEHIASFGAPVGDQPLEDVIDTNNIHGWLQDKIHRAEGRHAALVTKILSQGEEHLDGLKALFAKQGAIAAGNYEKSVEEPVELFNALNDFILEGMPCDRVNEVVVNDENVIQWIRTTCLHSDHWDRVDGKVENFYALRDAWIGAFVENLHPNFTYQRLTENTQAIKRTVAS</sequence>
<evidence type="ECO:0000313" key="1">
    <source>
        <dbReference type="EMBL" id="QSX09329.1"/>
    </source>
</evidence>
<gene>
    <name evidence="1" type="ORF">J0B03_04500</name>
</gene>
<protein>
    <submittedName>
        <fullName evidence="1">Uncharacterized protein</fullName>
    </submittedName>
</protein>
<evidence type="ECO:0000313" key="2">
    <source>
        <dbReference type="Proteomes" id="UP000663499"/>
    </source>
</evidence>